<dbReference type="Pfam" id="PF25475">
    <property type="entry name" value="DUF7903"/>
    <property type="match status" value="1"/>
</dbReference>
<accession>A0A3B5Z2C9</accession>
<proteinExistence type="predicted"/>
<dbReference type="OMA" id="INEASPW"/>
<feature type="domain" description="DUF7903" evidence="2">
    <location>
        <begin position="68"/>
        <end position="349"/>
    </location>
</feature>
<evidence type="ECO:0000256" key="1">
    <source>
        <dbReference type="SAM" id="MobiDB-lite"/>
    </source>
</evidence>
<feature type="compositionally biased region" description="Low complexity" evidence="1">
    <location>
        <begin position="24"/>
        <end position="35"/>
    </location>
</feature>
<dbReference type="PANTHER" id="PTHR35481:SF1">
    <property type="entry name" value="DNA-DIRECTED RNA POLYMERASE SUBUNIT ALPHA"/>
    <property type="match status" value="1"/>
</dbReference>
<reference evidence="3" key="1">
    <citation type="submission" date="2018-08" db="EMBL/GenBank/DDBJ databases">
        <authorList>
            <person name="Rossello M."/>
        </authorList>
    </citation>
    <scope>NUCLEOTIDE SEQUENCE [LARGE SCALE GENOMIC DNA]</scope>
    <source>
        <strain evidence="3">cv. Chinese Spring</strain>
    </source>
</reference>
<dbReference type="Proteomes" id="UP000019116">
    <property type="component" value="Chromosome 1B"/>
</dbReference>
<reference evidence="3" key="2">
    <citation type="submission" date="2018-10" db="UniProtKB">
        <authorList>
            <consortium name="EnsemblPlants"/>
        </authorList>
    </citation>
    <scope>IDENTIFICATION</scope>
</reference>
<dbReference type="OrthoDB" id="2014147at2759"/>
<dbReference type="STRING" id="4565.A0A3B5Z2C9"/>
<feature type="compositionally biased region" description="Low complexity" evidence="1">
    <location>
        <begin position="51"/>
        <end position="64"/>
    </location>
</feature>
<dbReference type="Gramene" id="TraesCS1B02G358900.1">
    <property type="protein sequence ID" value="TraesCS1B02G358900.1"/>
    <property type="gene ID" value="TraesCS1B02G358900"/>
</dbReference>
<name>A0A3B5Z2C9_WHEAT</name>
<sequence>MAYVPPHKRRSSTSEPAPTPSPPTSSLHSLSISSPRGRHHVPPSNKSTPQTASPAGSRSRPSPTTLNLFLPDLLYAAEKARARTHDVPREDEEAKLSLMARVGKVLFERFCVGGLPVSLDAVRDLAEAGTEGSKSPVRKTFHTNVPSYLFDDMEQFALERMGLEFLSTKERYHVKMVDKQGRYSKMSCKCTAQEDGKLAIDKIESNQIRQLVEDVSCLSKDLDLRLMLNTNRIRIDPEVENAIKSLVSSAIVDPNASGGFRQPHGNKLIDERFSITGVWRTNYKTFGNKSLKMYLRHSGRFVQGSSTGELSNEVSFKLAGMCKRLQDGGIQEVDTLKGMLESVVRMIWDYALSYHKSNHAI</sequence>
<keyword evidence="4" id="KW-1185">Reference proteome</keyword>
<evidence type="ECO:0000313" key="3">
    <source>
        <dbReference type="EnsemblPlants" id="TraesCS1B02G358900.1"/>
    </source>
</evidence>
<dbReference type="Gramene" id="TraesCS1B03G0979500.1">
    <property type="protein sequence ID" value="TraesCS1B03G0979500.1.CDS"/>
    <property type="gene ID" value="TraesCS1B03G0979500"/>
</dbReference>
<organism evidence="3">
    <name type="scientific">Triticum aestivum</name>
    <name type="common">Wheat</name>
    <dbReference type="NCBI Taxonomy" id="4565"/>
    <lineage>
        <taxon>Eukaryota</taxon>
        <taxon>Viridiplantae</taxon>
        <taxon>Streptophyta</taxon>
        <taxon>Embryophyta</taxon>
        <taxon>Tracheophyta</taxon>
        <taxon>Spermatophyta</taxon>
        <taxon>Magnoliopsida</taxon>
        <taxon>Liliopsida</taxon>
        <taxon>Poales</taxon>
        <taxon>Poaceae</taxon>
        <taxon>BOP clade</taxon>
        <taxon>Pooideae</taxon>
        <taxon>Triticodae</taxon>
        <taxon>Triticeae</taxon>
        <taxon>Triticinae</taxon>
        <taxon>Triticum</taxon>
    </lineage>
</organism>
<dbReference type="AlphaFoldDB" id="A0A3B5Z2C9"/>
<feature type="compositionally biased region" description="Basic residues" evidence="1">
    <location>
        <begin position="1"/>
        <end position="11"/>
    </location>
</feature>
<evidence type="ECO:0000313" key="4">
    <source>
        <dbReference type="Proteomes" id="UP000019116"/>
    </source>
</evidence>
<dbReference type="InterPro" id="IPR057225">
    <property type="entry name" value="DUF7903"/>
</dbReference>
<feature type="region of interest" description="Disordered" evidence="1">
    <location>
        <begin position="1"/>
        <end position="64"/>
    </location>
</feature>
<evidence type="ECO:0000259" key="2">
    <source>
        <dbReference type="Pfam" id="PF25475"/>
    </source>
</evidence>
<dbReference type="EnsemblPlants" id="TraesCS1B02G358900.1">
    <property type="protein sequence ID" value="TraesCS1B02G358900.1"/>
    <property type="gene ID" value="TraesCS1B02G358900"/>
</dbReference>
<protein>
    <recommendedName>
        <fullName evidence="2">DUF7903 domain-containing protein</fullName>
    </recommendedName>
</protein>
<dbReference type="PANTHER" id="PTHR35481">
    <property type="entry name" value="DNA-DIRECTED RNA POLYMERASE SUBUNIT ALPHA"/>
    <property type="match status" value="1"/>
</dbReference>